<comment type="caution">
    <text evidence="1">The sequence shown here is derived from an EMBL/GenBank/DDBJ whole genome shotgun (WGS) entry which is preliminary data.</text>
</comment>
<dbReference type="AlphaFoldDB" id="A0AAN5VMX6"/>
<reference evidence="1" key="1">
    <citation type="journal article" date="2018" name="Genome Biol.">
        <title>SKESA: strategic k-mer extension for scrupulous assemblies.</title>
        <authorList>
            <person name="Souvorov A."/>
            <person name="Agarwala R."/>
            <person name="Lipman D.J."/>
        </authorList>
    </citation>
    <scope>NUCLEOTIDE SEQUENCE</scope>
    <source>
        <strain evidence="1">HN1000</strain>
    </source>
</reference>
<sequence>MKNNKGTVLEKCEIIKQENNTYKIIEHLKDGDHEVLLSDVLDKYTGDTDLNITIRLSETIVQ</sequence>
<dbReference type="Proteomes" id="UP000878956">
    <property type="component" value="Unassembled WGS sequence"/>
</dbReference>
<organism evidence="1 2">
    <name type="scientific">Clostridioides difficile</name>
    <name type="common">Peptoclostridium difficile</name>
    <dbReference type="NCBI Taxonomy" id="1496"/>
    <lineage>
        <taxon>Bacteria</taxon>
        <taxon>Bacillati</taxon>
        <taxon>Bacillota</taxon>
        <taxon>Clostridia</taxon>
        <taxon>Peptostreptococcales</taxon>
        <taxon>Peptostreptococcaceae</taxon>
        <taxon>Clostridioides</taxon>
    </lineage>
</organism>
<protein>
    <submittedName>
        <fullName evidence="1">Uncharacterized protein</fullName>
    </submittedName>
</protein>
<dbReference type="EMBL" id="DAEPXK010000008">
    <property type="protein sequence ID" value="HBH1541559.1"/>
    <property type="molecule type" value="Genomic_DNA"/>
</dbReference>
<name>A0AAN5VMX6_CLODI</name>
<gene>
    <name evidence="1" type="ORF">KRM00_001021</name>
</gene>
<evidence type="ECO:0000313" key="1">
    <source>
        <dbReference type="EMBL" id="HBH1541559.1"/>
    </source>
</evidence>
<reference evidence="1" key="2">
    <citation type="submission" date="2021-06" db="EMBL/GenBank/DDBJ databases">
        <authorList>
            <consortium name="NCBI Pathogen Detection Project"/>
        </authorList>
    </citation>
    <scope>NUCLEOTIDE SEQUENCE</scope>
    <source>
        <strain evidence="1">HN1000</strain>
    </source>
</reference>
<dbReference type="RefSeq" id="WP_009894806.1">
    <property type="nucleotide sequence ID" value="NZ_BING01000001.1"/>
</dbReference>
<accession>A0AAN5VMX6</accession>
<evidence type="ECO:0000313" key="2">
    <source>
        <dbReference type="Proteomes" id="UP000878956"/>
    </source>
</evidence>
<proteinExistence type="predicted"/>